<evidence type="ECO:0000313" key="2">
    <source>
        <dbReference type="Proteomes" id="UP000664628"/>
    </source>
</evidence>
<proteinExistence type="predicted"/>
<gene>
    <name evidence="1" type="ORF">J2I46_20980</name>
</gene>
<comment type="caution">
    <text evidence="1">The sequence shown here is derived from an EMBL/GenBank/DDBJ whole genome shotgun (WGS) entry which is preliminary data.</text>
</comment>
<protein>
    <submittedName>
        <fullName evidence="1">Uncharacterized protein</fullName>
    </submittedName>
</protein>
<organism evidence="1 2">
    <name type="scientific">Fibrella forsythiae</name>
    <dbReference type="NCBI Taxonomy" id="2817061"/>
    <lineage>
        <taxon>Bacteria</taxon>
        <taxon>Pseudomonadati</taxon>
        <taxon>Bacteroidota</taxon>
        <taxon>Cytophagia</taxon>
        <taxon>Cytophagales</taxon>
        <taxon>Spirosomataceae</taxon>
        <taxon>Fibrella</taxon>
    </lineage>
</organism>
<dbReference type="Proteomes" id="UP000664628">
    <property type="component" value="Unassembled WGS sequence"/>
</dbReference>
<sequence length="110" mass="12104">MSDQAEKIKSLEADVKERDEIIEGQAATIKALEAERDALKADPGITPTITVDEKTYAVRVAKFRYKREGVDEDPREYSVADLQADAELQAELVGKKVGFLELVKPAVKAA</sequence>
<accession>A0ABS3JM40</accession>
<keyword evidence="2" id="KW-1185">Reference proteome</keyword>
<name>A0ABS3JM40_9BACT</name>
<reference evidence="1 2" key="1">
    <citation type="submission" date="2021-03" db="EMBL/GenBank/DDBJ databases">
        <title>Fibrella sp. HMF5405 genome sequencing and assembly.</title>
        <authorList>
            <person name="Kang H."/>
            <person name="Kim H."/>
            <person name="Bae S."/>
            <person name="Joh K."/>
        </authorList>
    </citation>
    <scope>NUCLEOTIDE SEQUENCE [LARGE SCALE GENOMIC DNA]</scope>
    <source>
        <strain evidence="1 2">HMF5405</strain>
    </source>
</reference>
<dbReference type="EMBL" id="JAFMYW010000007">
    <property type="protein sequence ID" value="MBO0951072.1"/>
    <property type="molecule type" value="Genomic_DNA"/>
</dbReference>
<evidence type="ECO:0000313" key="1">
    <source>
        <dbReference type="EMBL" id="MBO0951072.1"/>
    </source>
</evidence>
<dbReference type="RefSeq" id="WP_207331031.1">
    <property type="nucleotide sequence ID" value="NZ_JAFMYW010000007.1"/>
</dbReference>